<keyword evidence="1" id="KW-0853">WD repeat</keyword>
<dbReference type="GO" id="GO:0000502">
    <property type="term" value="C:proteasome complex"/>
    <property type="evidence" value="ECO:0007669"/>
    <property type="project" value="UniProtKB-KW"/>
</dbReference>
<evidence type="ECO:0000313" key="6">
    <source>
        <dbReference type="Proteomes" id="UP001054945"/>
    </source>
</evidence>
<dbReference type="PANTHER" id="PTHR19857:SF19">
    <property type="entry name" value="26S PROTEASOME REGULATORY SUBUNIT RPN14"/>
    <property type="match status" value="1"/>
</dbReference>
<name>A0AAV4N3C4_CAEEX</name>
<proteinExistence type="inferred from homology"/>
<evidence type="ECO:0000256" key="1">
    <source>
        <dbReference type="ARBA" id="ARBA00022574"/>
    </source>
</evidence>
<dbReference type="InterPro" id="IPR036322">
    <property type="entry name" value="WD40_repeat_dom_sf"/>
</dbReference>
<evidence type="ECO:0000256" key="3">
    <source>
        <dbReference type="ARBA" id="ARBA00022942"/>
    </source>
</evidence>
<dbReference type="Proteomes" id="UP001054945">
    <property type="component" value="Unassembled WGS sequence"/>
</dbReference>
<dbReference type="SUPFAM" id="SSF50978">
    <property type="entry name" value="WD40 repeat-like"/>
    <property type="match status" value="1"/>
</dbReference>
<dbReference type="Pfam" id="PF00400">
    <property type="entry name" value="WD40"/>
    <property type="match status" value="2"/>
</dbReference>
<keyword evidence="2" id="KW-0677">Repeat</keyword>
<dbReference type="InterPro" id="IPR001680">
    <property type="entry name" value="WD40_rpt"/>
</dbReference>
<dbReference type="InterPro" id="IPR051179">
    <property type="entry name" value="WD_repeat_multifunction"/>
</dbReference>
<gene>
    <name evidence="5" type="primary">PAAF1</name>
    <name evidence="5" type="ORF">CEXT_512551</name>
</gene>
<keyword evidence="3" id="KW-0647">Proteasome</keyword>
<keyword evidence="6" id="KW-1185">Reference proteome</keyword>
<dbReference type="EMBL" id="BPLR01002883">
    <property type="protein sequence ID" value="GIX78931.1"/>
    <property type="molecule type" value="Genomic_DNA"/>
</dbReference>
<evidence type="ECO:0000313" key="5">
    <source>
        <dbReference type="EMBL" id="GIX78931.1"/>
    </source>
</evidence>
<dbReference type="SMART" id="SM00320">
    <property type="entry name" value="WD40"/>
    <property type="match status" value="2"/>
</dbReference>
<evidence type="ECO:0000256" key="4">
    <source>
        <dbReference type="ARBA" id="ARBA00038321"/>
    </source>
</evidence>
<organism evidence="5 6">
    <name type="scientific">Caerostris extrusa</name>
    <name type="common">Bark spider</name>
    <name type="synonym">Caerostris bankana</name>
    <dbReference type="NCBI Taxonomy" id="172846"/>
    <lineage>
        <taxon>Eukaryota</taxon>
        <taxon>Metazoa</taxon>
        <taxon>Ecdysozoa</taxon>
        <taxon>Arthropoda</taxon>
        <taxon>Chelicerata</taxon>
        <taxon>Arachnida</taxon>
        <taxon>Araneae</taxon>
        <taxon>Araneomorphae</taxon>
        <taxon>Entelegynae</taxon>
        <taxon>Araneoidea</taxon>
        <taxon>Araneidae</taxon>
        <taxon>Caerostris</taxon>
    </lineage>
</organism>
<evidence type="ECO:0000256" key="2">
    <source>
        <dbReference type="ARBA" id="ARBA00022737"/>
    </source>
</evidence>
<reference evidence="5 6" key="1">
    <citation type="submission" date="2021-06" db="EMBL/GenBank/DDBJ databases">
        <title>Caerostris extrusa draft genome.</title>
        <authorList>
            <person name="Kono N."/>
            <person name="Arakawa K."/>
        </authorList>
    </citation>
    <scope>NUCLEOTIDE SEQUENCE [LARGE SCALE GENOMIC DNA]</scope>
</reference>
<dbReference type="Gene3D" id="2.130.10.10">
    <property type="entry name" value="YVTN repeat-like/Quinoprotein amine dehydrogenase"/>
    <property type="match status" value="1"/>
</dbReference>
<sequence length="200" mass="21766">MCDDLMSGANSTTEALDLQAQLIQMLSSAGLVLKNGLLIAMNSRTDSRRFAVGEREIATDGKLLLLGSESGYIKGVGLQSHEQIFQHQCESAVNCCCFISSSSVAFGTQDGKVWLFDLRARQPVTIWEESNSPVLCLISVKNGVFCGRADGSSSYIAFVTDRCIQLTGPGFDPVYCMAYNGESIYTGSRDGLIRKYNVQF</sequence>
<dbReference type="InterPro" id="IPR015943">
    <property type="entry name" value="WD40/YVTN_repeat-like_dom_sf"/>
</dbReference>
<dbReference type="AlphaFoldDB" id="A0AAV4N3C4"/>
<protein>
    <submittedName>
        <fullName evidence="5">Proteasomal ATPase-associated factor 1</fullName>
    </submittedName>
</protein>
<accession>A0AAV4N3C4</accession>
<dbReference type="PANTHER" id="PTHR19857">
    <property type="entry name" value="MITOCHONDRIAL DIVISION PROTEIN 1-RELATED"/>
    <property type="match status" value="1"/>
</dbReference>
<comment type="similarity">
    <text evidence="4">Belongs to the WD repeat PAAF1/RPN14 family.</text>
</comment>
<comment type="caution">
    <text evidence="5">The sequence shown here is derived from an EMBL/GenBank/DDBJ whole genome shotgun (WGS) entry which is preliminary data.</text>
</comment>